<evidence type="ECO:0000313" key="4">
    <source>
        <dbReference type="Proteomes" id="UP000230750"/>
    </source>
</evidence>
<dbReference type="GO" id="GO:0031122">
    <property type="term" value="P:cytoplasmic microtubule organization"/>
    <property type="evidence" value="ECO:0007669"/>
    <property type="project" value="TreeGrafter"/>
</dbReference>
<proteinExistence type="predicted"/>
<keyword evidence="4" id="KW-1185">Reference proteome</keyword>
<feature type="compositionally biased region" description="Low complexity" evidence="1">
    <location>
        <begin position="257"/>
        <end position="273"/>
    </location>
</feature>
<protein>
    <submittedName>
        <fullName evidence="3">Putative patronin isoform X3</fullName>
    </submittedName>
</protein>
<accession>A0A2G8K4U4</accession>
<organism evidence="3 4">
    <name type="scientific">Stichopus japonicus</name>
    <name type="common">Sea cucumber</name>
    <dbReference type="NCBI Taxonomy" id="307972"/>
    <lineage>
        <taxon>Eukaryota</taxon>
        <taxon>Metazoa</taxon>
        <taxon>Echinodermata</taxon>
        <taxon>Eleutherozoa</taxon>
        <taxon>Echinozoa</taxon>
        <taxon>Holothuroidea</taxon>
        <taxon>Aspidochirotacea</taxon>
        <taxon>Aspidochirotida</taxon>
        <taxon>Stichopodidae</taxon>
        <taxon>Apostichopus</taxon>
    </lineage>
</organism>
<dbReference type="STRING" id="307972.A0A2G8K4U4"/>
<dbReference type="InterPro" id="IPR032940">
    <property type="entry name" value="CAMSAP"/>
</dbReference>
<feature type="domain" description="Calponin-homology (CH)" evidence="2">
    <location>
        <begin position="81"/>
        <end position="203"/>
    </location>
</feature>
<dbReference type="GO" id="GO:0007026">
    <property type="term" value="P:negative regulation of microtubule depolymerization"/>
    <property type="evidence" value="ECO:0007669"/>
    <property type="project" value="TreeGrafter"/>
</dbReference>
<dbReference type="GO" id="GO:0051011">
    <property type="term" value="F:microtubule minus-end binding"/>
    <property type="evidence" value="ECO:0007669"/>
    <property type="project" value="TreeGrafter"/>
</dbReference>
<gene>
    <name evidence="3" type="ORF">BSL78_20154</name>
</gene>
<dbReference type="OrthoDB" id="9304414at2759"/>
<name>A0A2G8K4U4_STIJA</name>
<dbReference type="PROSITE" id="PS50021">
    <property type="entry name" value="CH"/>
    <property type="match status" value="1"/>
</dbReference>
<dbReference type="InterPro" id="IPR022613">
    <property type="entry name" value="CH_CAMSAP_2"/>
</dbReference>
<evidence type="ECO:0000259" key="2">
    <source>
        <dbReference type="PROSITE" id="PS50021"/>
    </source>
</evidence>
<dbReference type="EMBL" id="MRZV01000886">
    <property type="protein sequence ID" value="PIK42973.1"/>
    <property type="molecule type" value="Genomic_DNA"/>
</dbReference>
<dbReference type="InterPro" id="IPR036872">
    <property type="entry name" value="CH_dom_sf"/>
</dbReference>
<dbReference type="PANTHER" id="PTHR21595">
    <property type="entry name" value="PATRONIN"/>
    <property type="match status" value="1"/>
</dbReference>
<feature type="region of interest" description="Disordered" evidence="1">
    <location>
        <begin position="252"/>
        <end position="319"/>
    </location>
</feature>
<dbReference type="PANTHER" id="PTHR21595:SF0">
    <property type="entry name" value="PATRONIN"/>
    <property type="match status" value="1"/>
</dbReference>
<dbReference type="AlphaFoldDB" id="A0A2G8K4U4"/>
<dbReference type="InterPro" id="IPR001715">
    <property type="entry name" value="CH_dom"/>
</dbReference>
<feature type="compositionally biased region" description="Basic and acidic residues" evidence="1">
    <location>
        <begin position="293"/>
        <end position="302"/>
    </location>
</feature>
<dbReference type="GO" id="GO:0005516">
    <property type="term" value="F:calmodulin binding"/>
    <property type="evidence" value="ECO:0007669"/>
    <property type="project" value="InterPro"/>
</dbReference>
<dbReference type="SUPFAM" id="SSF47576">
    <property type="entry name" value="Calponin-homology domain, CH-domain"/>
    <property type="match status" value="1"/>
</dbReference>
<reference evidence="3 4" key="1">
    <citation type="journal article" date="2017" name="PLoS Biol.">
        <title>The sea cucumber genome provides insights into morphological evolution and visceral regeneration.</title>
        <authorList>
            <person name="Zhang X."/>
            <person name="Sun L."/>
            <person name="Yuan J."/>
            <person name="Sun Y."/>
            <person name="Gao Y."/>
            <person name="Zhang L."/>
            <person name="Li S."/>
            <person name="Dai H."/>
            <person name="Hamel J.F."/>
            <person name="Liu C."/>
            <person name="Yu Y."/>
            <person name="Liu S."/>
            <person name="Lin W."/>
            <person name="Guo K."/>
            <person name="Jin S."/>
            <person name="Xu P."/>
            <person name="Storey K.B."/>
            <person name="Huan P."/>
            <person name="Zhang T."/>
            <person name="Zhou Y."/>
            <person name="Zhang J."/>
            <person name="Lin C."/>
            <person name="Li X."/>
            <person name="Xing L."/>
            <person name="Huo D."/>
            <person name="Sun M."/>
            <person name="Wang L."/>
            <person name="Mercier A."/>
            <person name="Li F."/>
            <person name="Yang H."/>
            <person name="Xiang J."/>
        </authorList>
    </citation>
    <scope>NUCLEOTIDE SEQUENCE [LARGE SCALE GENOMIC DNA]</scope>
    <source>
        <strain evidence="3">Shaxun</strain>
        <tissue evidence="3">Muscle</tissue>
    </source>
</reference>
<evidence type="ECO:0000313" key="3">
    <source>
        <dbReference type="EMBL" id="PIK42973.1"/>
    </source>
</evidence>
<dbReference type="Proteomes" id="UP000230750">
    <property type="component" value="Unassembled WGS sequence"/>
</dbReference>
<dbReference type="Gene3D" id="1.10.418.10">
    <property type="entry name" value="Calponin-like domain"/>
    <property type="match status" value="1"/>
</dbReference>
<dbReference type="Pfam" id="PF11971">
    <property type="entry name" value="CAMSAP_CH"/>
    <property type="match status" value="1"/>
</dbReference>
<comment type="caution">
    <text evidence="3">The sequence shown here is derived from an EMBL/GenBank/DDBJ whole genome shotgun (WGS) entry which is preliminary data.</text>
</comment>
<evidence type="ECO:0000256" key="1">
    <source>
        <dbReference type="SAM" id="MobiDB-lite"/>
    </source>
</evidence>
<sequence length="390" mass="44216">MLSLFKGIPWEVQSSHQAMIDAIMKAYTVEVVSVEAVVKAVRQIATFNASSELPFDQEDALLFWINKVCLSLKHTLERERKLKQDQLVQSAQQTVRMRRDQLQLKKLPFIPVLEDFMKDLSDGCCLALLIHNYCPHLLKFGDIVLRENMSFADSLHNLQLLRGFFQEHLPETFHFQLEDLLYTHHSIKPSLLAFCAELFYTFELSRPDNLTNGQYHGLHQADMSSELSHISLPISQATKRSFHLQAADPRSSHFDIRSSSSSSSSPGSQQRLLPSRKQKRSSMVIEGNLPAYQDKDLRRSTSLEDLSPDKPVPAWQSPDINRSSHVPVVRKKNAQSLLANVSIDSDVGDSQVFSGDQGVAHSQETYLVSNRSNWKVVLPHPTILTVMTQK</sequence>
<dbReference type="GO" id="GO:0036449">
    <property type="term" value="C:microtubule minus-end"/>
    <property type="evidence" value="ECO:0007669"/>
    <property type="project" value="TreeGrafter"/>
</dbReference>